<comment type="similarity">
    <text evidence="1">Belongs to the isochorismatase family.</text>
</comment>
<dbReference type="EMBL" id="AYGX02000164">
    <property type="protein sequence ID" value="KRO24111.1"/>
    <property type="molecule type" value="Genomic_DNA"/>
</dbReference>
<reference evidence="4 5" key="1">
    <citation type="journal article" date="2015" name="Genome Announc.">
        <title>Expanding the biotechnology potential of lactobacilli through comparative genomics of 213 strains and associated genera.</title>
        <authorList>
            <person name="Sun Z."/>
            <person name="Harris H.M."/>
            <person name="McCann A."/>
            <person name="Guo C."/>
            <person name="Argimon S."/>
            <person name="Zhang W."/>
            <person name="Yang X."/>
            <person name="Jeffery I.B."/>
            <person name="Cooney J.C."/>
            <person name="Kagawa T.F."/>
            <person name="Liu W."/>
            <person name="Song Y."/>
            <person name="Salvetti E."/>
            <person name="Wrobel A."/>
            <person name="Rasinkangas P."/>
            <person name="Parkhill J."/>
            <person name="Rea M.C."/>
            <person name="O'Sullivan O."/>
            <person name="Ritari J."/>
            <person name="Douillard F.P."/>
            <person name="Paul Ross R."/>
            <person name="Yang R."/>
            <person name="Briner A.E."/>
            <person name="Felis G.E."/>
            <person name="de Vos W.M."/>
            <person name="Barrangou R."/>
            <person name="Klaenhammer T.R."/>
            <person name="Caufield P.W."/>
            <person name="Cui Y."/>
            <person name="Zhang H."/>
            <person name="O'Toole P.W."/>
        </authorList>
    </citation>
    <scope>NUCLEOTIDE SEQUENCE [LARGE SCALE GENOMIC DNA]</scope>
    <source>
        <strain evidence="4 5">DSM 21115</strain>
    </source>
</reference>
<keyword evidence="5" id="KW-1185">Reference proteome</keyword>
<evidence type="ECO:0000256" key="2">
    <source>
        <dbReference type="ARBA" id="ARBA00022801"/>
    </source>
</evidence>
<dbReference type="Pfam" id="PF00857">
    <property type="entry name" value="Isochorismatase"/>
    <property type="match status" value="1"/>
</dbReference>
<dbReference type="PANTHER" id="PTHR43540">
    <property type="entry name" value="PEROXYUREIDOACRYLATE/UREIDOACRYLATE AMIDOHYDROLASE-RELATED"/>
    <property type="match status" value="1"/>
</dbReference>
<dbReference type="Proteomes" id="UP000050920">
    <property type="component" value="Unassembled WGS sequence"/>
</dbReference>
<evidence type="ECO:0000256" key="1">
    <source>
        <dbReference type="ARBA" id="ARBA00006336"/>
    </source>
</evidence>
<gene>
    <name evidence="4" type="ORF">DY78_GL001693</name>
</gene>
<keyword evidence="2" id="KW-0378">Hydrolase</keyword>
<organism evidence="4 5">
    <name type="scientific">Lactiplantibacillus fabifermentans DSM 21115</name>
    <dbReference type="NCBI Taxonomy" id="1413187"/>
    <lineage>
        <taxon>Bacteria</taxon>
        <taxon>Bacillati</taxon>
        <taxon>Bacillota</taxon>
        <taxon>Bacilli</taxon>
        <taxon>Lactobacillales</taxon>
        <taxon>Lactobacillaceae</taxon>
        <taxon>Lactiplantibacillus</taxon>
    </lineage>
</organism>
<accession>A0A0R2NE21</accession>
<protein>
    <submittedName>
        <fullName evidence="4">Pyrazinamidase nicotinamidase</fullName>
    </submittedName>
</protein>
<dbReference type="InterPro" id="IPR036380">
    <property type="entry name" value="Isochorismatase-like_sf"/>
</dbReference>
<dbReference type="SUPFAM" id="SSF52499">
    <property type="entry name" value="Isochorismatase-like hydrolases"/>
    <property type="match status" value="1"/>
</dbReference>
<dbReference type="InterPro" id="IPR050272">
    <property type="entry name" value="Isochorismatase-like_hydrls"/>
</dbReference>
<dbReference type="PANTHER" id="PTHR43540:SF10">
    <property type="entry name" value="ISOCHORISMATASE"/>
    <property type="match status" value="1"/>
</dbReference>
<dbReference type="Gene3D" id="3.40.50.850">
    <property type="entry name" value="Isochorismatase-like"/>
    <property type="match status" value="1"/>
</dbReference>
<proteinExistence type="inferred from homology"/>
<comment type="caution">
    <text evidence="4">The sequence shown here is derived from an EMBL/GenBank/DDBJ whole genome shotgun (WGS) entry which is preliminary data.</text>
</comment>
<name>A0A0R2NE21_9LACO</name>
<sequence>MYHFNRQVTGGFLGIATGNALTTNPTIGILKPITSRRLFLMTTTNEALLIIDYTNDFVASDGALTCGVPGQKLAPQIIALADDMVAKNGWVLLPTDVHTPHDPYHPESKLFPPHNVRNTWGRELYGPLKDWYQSQTDNDQVWLFDKTRYSSFAGTDLDLRLRERHITTLHLVGVCTDICVLHTAVDAYNLGYQLVIHKQGVASFDQAGHEWALRHFKNSLGALVVD</sequence>
<evidence type="ECO:0000259" key="3">
    <source>
        <dbReference type="Pfam" id="PF00857"/>
    </source>
</evidence>
<feature type="domain" description="Isochorismatase-like" evidence="3">
    <location>
        <begin position="47"/>
        <end position="222"/>
    </location>
</feature>
<dbReference type="CDD" id="cd00431">
    <property type="entry name" value="cysteine_hydrolases"/>
    <property type="match status" value="1"/>
</dbReference>
<evidence type="ECO:0000313" key="5">
    <source>
        <dbReference type="Proteomes" id="UP000050920"/>
    </source>
</evidence>
<dbReference type="GO" id="GO:0016787">
    <property type="term" value="F:hydrolase activity"/>
    <property type="evidence" value="ECO:0007669"/>
    <property type="project" value="UniProtKB-KW"/>
</dbReference>
<dbReference type="InterPro" id="IPR000868">
    <property type="entry name" value="Isochorismatase-like_dom"/>
</dbReference>
<dbReference type="AlphaFoldDB" id="A0A0R2NE21"/>
<evidence type="ECO:0000313" key="4">
    <source>
        <dbReference type="EMBL" id="KRO24111.1"/>
    </source>
</evidence>